<dbReference type="InterPro" id="IPR036378">
    <property type="entry name" value="FAS1_dom_sf"/>
</dbReference>
<dbReference type="PROSITE" id="PS50213">
    <property type="entry name" value="FAS1"/>
    <property type="match status" value="1"/>
</dbReference>
<evidence type="ECO:0000313" key="4">
    <source>
        <dbReference type="Proteomes" id="UP000629098"/>
    </source>
</evidence>
<dbReference type="PROSITE" id="PS51272">
    <property type="entry name" value="SLH"/>
    <property type="match status" value="3"/>
</dbReference>
<proteinExistence type="predicted"/>
<dbReference type="SMART" id="SM00554">
    <property type="entry name" value="FAS1"/>
    <property type="match status" value="1"/>
</dbReference>
<comment type="caution">
    <text evidence="3">The sequence shown here is derived from an EMBL/GenBank/DDBJ whole genome shotgun (WGS) entry which is preliminary data.</text>
</comment>
<dbReference type="PANTHER" id="PTHR43308:SF5">
    <property type="entry name" value="S-LAYER PROTEIN _ PEPTIDOGLYCAN ENDO-BETA-N-ACETYLGLUCOSAMINIDASE"/>
    <property type="match status" value="1"/>
</dbReference>
<dbReference type="RefSeq" id="WP_190830482.1">
    <property type="nucleotide sequence ID" value="NZ_CAWPPI010000063.1"/>
</dbReference>
<evidence type="ECO:0000259" key="2">
    <source>
        <dbReference type="PROSITE" id="PS51272"/>
    </source>
</evidence>
<dbReference type="InterPro" id="IPR051465">
    <property type="entry name" value="Cell_Envelope_Struct_Comp"/>
</dbReference>
<dbReference type="Gene3D" id="2.30.180.10">
    <property type="entry name" value="FAS1 domain"/>
    <property type="match status" value="1"/>
</dbReference>
<organism evidence="3 4">
    <name type="scientific">Iningainema tapete BLCC-T55</name>
    <dbReference type="NCBI Taxonomy" id="2748662"/>
    <lineage>
        <taxon>Bacteria</taxon>
        <taxon>Bacillati</taxon>
        <taxon>Cyanobacteriota</taxon>
        <taxon>Cyanophyceae</taxon>
        <taxon>Nostocales</taxon>
        <taxon>Scytonemataceae</taxon>
        <taxon>Iningainema tapete</taxon>
    </lineage>
</organism>
<accession>A0A8J6XK23</accession>
<protein>
    <submittedName>
        <fullName evidence="3">Fasciclin domain-containing protein</fullName>
    </submittedName>
</protein>
<feature type="domain" description="SLH" evidence="2">
    <location>
        <begin position="114"/>
        <end position="173"/>
    </location>
</feature>
<evidence type="ECO:0000313" key="3">
    <source>
        <dbReference type="EMBL" id="MBD2774011.1"/>
    </source>
</evidence>
<dbReference type="AlphaFoldDB" id="A0A8J6XK23"/>
<dbReference type="InterPro" id="IPR000782">
    <property type="entry name" value="FAS1_domain"/>
</dbReference>
<evidence type="ECO:0000259" key="1">
    <source>
        <dbReference type="PROSITE" id="PS50213"/>
    </source>
</evidence>
<feature type="domain" description="FAS1" evidence="1">
    <location>
        <begin position="260"/>
        <end position="393"/>
    </location>
</feature>
<dbReference type="Proteomes" id="UP000629098">
    <property type="component" value="Unassembled WGS sequence"/>
</dbReference>
<dbReference type="Pfam" id="PF02469">
    <property type="entry name" value="Fasciclin"/>
    <property type="match status" value="1"/>
</dbReference>
<dbReference type="SUPFAM" id="SSF82153">
    <property type="entry name" value="FAS1 domain"/>
    <property type="match status" value="1"/>
</dbReference>
<dbReference type="Pfam" id="PF00395">
    <property type="entry name" value="SLH"/>
    <property type="match status" value="3"/>
</dbReference>
<feature type="domain" description="SLH" evidence="2">
    <location>
        <begin position="176"/>
        <end position="240"/>
    </location>
</feature>
<sequence length="549" mass="57929">MCSLFSWSSASTALLALGVSVGIVTPTIISHPASAQVTSPTTTPTTTIASTFSDVDPNYWARPFIQALAEKNVITGFPDGTFRPNQPVERSEFAAMIQKAFNQTQVRQLSPGGFRDVPADYWAASAIESAYETGFMTGYPDNLFQPNQQIPKVQAIVALVNGLRLTASNNVSDVVSTYYTDATAIPNYAIYEVAAATQGNIVVNYPDVRVLNPLVPLTRAEAAALLYQALVKQGQVQPLASNVLATQYIVGRTTNGAQTANDIVSLAASSNSFTTLTSLLKTTGLRDTLQQQGPYTVFAPTDAAFAALPKNTLQRLLLSENRETLIKILRYHVVSGELTARELSTGEQKTLEGRPVNIQITPATSQIAVNKASVIQPNVQASNGVIHVINQVLLPPDINLAQQPQDGITPGRTTRGGSSYIGVGGNIGLGGDSALSEGNFAVFSKIGLTRTISARPSAVIGDDPIVLVPVTFDFAGRSANPFGEPTFTIAPYVGAGVAIETSDDADVGLLLTGGVDVPLSSRFTLTGAVNAAFLDETDVGLMLGVGYNF</sequence>
<name>A0A8J6XK23_9CYAN</name>
<feature type="domain" description="SLH" evidence="2">
    <location>
        <begin position="48"/>
        <end position="111"/>
    </location>
</feature>
<keyword evidence="4" id="KW-1185">Reference proteome</keyword>
<gene>
    <name evidence="3" type="ORF">ICL16_18520</name>
</gene>
<dbReference type="InterPro" id="IPR001119">
    <property type="entry name" value="SLH_dom"/>
</dbReference>
<reference evidence="3" key="1">
    <citation type="submission" date="2020-09" db="EMBL/GenBank/DDBJ databases">
        <title>Iningainema tapete sp. nov. (Scytonemataceae, Cyanobacteria) from greenhouses in central Florida (USA) produces two types of nodularin with biosynthetic potential for microcystin-LR and anabaenopeptins.</title>
        <authorList>
            <person name="Berthold D.E."/>
            <person name="Lefler F.W."/>
            <person name="Huang I.-S."/>
            <person name="Abdulla H."/>
            <person name="Zimba P.V."/>
            <person name="Laughinghouse H.D. IV."/>
        </authorList>
    </citation>
    <scope>NUCLEOTIDE SEQUENCE</scope>
    <source>
        <strain evidence="3">BLCCT55</strain>
    </source>
</reference>
<dbReference type="FunFam" id="2.30.180.10:FF:000032">
    <property type="entry name" value="Fasciclin domain-containing protein, putative"/>
    <property type="match status" value="1"/>
</dbReference>
<dbReference type="EMBL" id="JACXAE010000063">
    <property type="protein sequence ID" value="MBD2774011.1"/>
    <property type="molecule type" value="Genomic_DNA"/>
</dbReference>
<dbReference type="PANTHER" id="PTHR43308">
    <property type="entry name" value="OUTER MEMBRANE PROTEIN ALPHA-RELATED"/>
    <property type="match status" value="1"/>
</dbReference>